<organism evidence="5 6">
    <name type="scientific">Clostridium aestuarii</name>
    <dbReference type="NCBI Taxonomy" id="338193"/>
    <lineage>
        <taxon>Bacteria</taxon>
        <taxon>Bacillati</taxon>
        <taxon>Bacillota</taxon>
        <taxon>Clostridia</taxon>
        <taxon>Eubacteriales</taxon>
        <taxon>Clostridiaceae</taxon>
        <taxon>Clostridium</taxon>
    </lineage>
</organism>
<dbReference type="Pfam" id="PF01832">
    <property type="entry name" value="Glucosaminidase"/>
    <property type="match status" value="1"/>
</dbReference>
<evidence type="ECO:0000256" key="1">
    <source>
        <dbReference type="ARBA" id="ARBA00022801"/>
    </source>
</evidence>
<sequence>MDKVCIKRGVISLLLVLGLSCSYFVTAKAESTLDIVEYKQISTLNDVSVKKEFTLTFDEKIDEKVLENRYIELIETSSGKKVSLSFEALDDKNVKVIPKKLNKDKTYYLIVNKPVQTEDKKLYKKGVLIVVNMESEKKLQHDFQVDLDGDLKISDKSKKKIDKKTVDNKKDSTEKKTTENKKQPNKNDKLSEKISILSKSSRFQDKFIGKVLKGASENYEKHKILPSVTIAQAIWESGWGRSEKATKYNNLFGIKAGKTWTGKSVKIKSSKWRVYSSWKQSINDHATVLLKDRYVNAGVFKASNYVQQIKAIQKGGYCSGSSYVGDICKIINKYNLWQYDVNGKELSY</sequence>
<accession>A0ABT4D105</accession>
<dbReference type="InterPro" id="IPR002901">
    <property type="entry name" value="MGlyc_endo_b_GlcNAc-like_dom"/>
</dbReference>
<dbReference type="Gene3D" id="1.10.530.10">
    <property type="match status" value="1"/>
</dbReference>
<keyword evidence="6" id="KW-1185">Reference proteome</keyword>
<evidence type="ECO:0000256" key="2">
    <source>
        <dbReference type="SAM" id="MobiDB-lite"/>
    </source>
</evidence>
<comment type="caution">
    <text evidence="5">The sequence shown here is derived from an EMBL/GenBank/DDBJ whole genome shotgun (WGS) entry which is preliminary data.</text>
</comment>
<protein>
    <submittedName>
        <fullName evidence="5">Glucosaminidase domain-containing protein</fullName>
    </submittedName>
</protein>
<feature type="chain" id="PRO_5045760585" evidence="3">
    <location>
        <begin position="28"/>
        <end position="348"/>
    </location>
</feature>
<evidence type="ECO:0000259" key="4">
    <source>
        <dbReference type="SMART" id="SM00047"/>
    </source>
</evidence>
<name>A0ABT4D105_9CLOT</name>
<feature type="compositionally biased region" description="Basic and acidic residues" evidence="2">
    <location>
        <begin position="163"/>
        <end position="191"/>
    </location>
</feature>
<feature type="region of interest" description="Disordered" evidence="2">
    <location>
        <begin position="162"/>
        <end position="191"/>
    </location>
</feature>
<dbReference type="Proteomes" id="UP001078443">
    <property type="component" value="Unassembled WGS sequence"/>
</dbReference>
<proteinExistence type="predicted"/>
<dbReference type="SMART" id="SM00047">
    <property type="entry name" value="LYZ2"/>
    <property type="match status" value="1"/>
</dbReference>
<evidence type="ECO:0000313" key="5">
    <source>
        <dbReference type="EMBL" id="MCY6484914.1"/>
    </source>
</evidence>
<dbReference type="InterPro" id="IPR051056">
    <property type="entry name" value="Glycosyl_Hydrolase_73"/>
</dbReference>
<dbReference type="RefSeq" id="WP_268041237.1">
    <property type="nucleotide sequence ID" value="NZ_JAPQER010000004.1"/>
</dbReference>
<gene>
    <name evidence="5" type="ORF">OW763_11230</name>
</gene>
<keyword evidence="3" id="KW-0732">Signal</keyword>
<dbReference type="PROSITE" id="PS51257">
    <property type="entry name" value="PROKAR_LIPOPROTEIN"/>
    <property type="match status" value="1"/>
</dbReference>
<dbReference type="PANTHER" id="PTHR33308:SF9">
    <property type="entry name" value="PEPTIDOGLYCAN HYDROLASE FLGJ"/>
    <property type="match status" value="1"/>
</dbReference>
<feature type="signal peptide" evidence="3">
    <location>
        <begin position="1"/>
        <end position="27"/>
    </location>
</feature>
<dbReference type="PANTHER" id="PTHR33308">
    <property type="entry name" value="PEPTIDOGLYCAN HYDROLASE FLGJ"/>
    <property type="match status" value="1"/>
</dbReference>
<evidence type="ECO:0000256" key="3">
    <source>
        <dbReference type="SAM" id="SignalP"/>
    </source>
</evidence>
<evidence type="ECO:0000313" key="6">
    <source>
        <dbReference type="Proteomes" id="UP001078443"/>
    </source>
</evidence>
<reference evidence="5" key="1">
    <citation type="submission" date="2022-12" db="EMBL/GenBank/DDBJ databases">
        <authorList>
            <person name="Wang J."/>
        </authorList>
    </citation>
    <scope>NUCLEOTIDE SEQUENCE</scope>
    <source>
        <strain evidence="5">HY-45-18</strain>
    </source>
</reference>
<dbReference type="EMBL" id="JAPQER010000004">
    <property type="protein sequence ID" value="MCY6484914.1"/>
    <property type="molecule type" value="Genomic_DNA"/>
</dbReference>
<feature type="domain" description="Mannosyl-glycoprotein endo-beta-N-acetylglucosamidase-like" evidence="4">
    <location>
        <begin position="189"/>
        <end position="340"/>
    </location>
</feature>
<keyword evidence="1" id="KW-0378">Hydrolase</keyword>